<protein>
    <submittedName>
        <fullName evidence="2">3-bisphosphoglycerate-dependent phosphoglyceratemutase 1</fullName>
    </submittedName>
</protein>
<comment type="caution">
    <text evidence="2">The sequence shown here is derived from an EMBL/GenBank/DDBJ whole genome shotgun (WGS) entry which is preliminary data.</text>
</comment>
<evidence type="ECO:0000313" key="2">
    <source>
        <dbReference type="EMBL" id="GER29676.1"/>
    </source>
</evidence>
<proteinExistence type="predicted"/>
<organism evidence="2 3">
    <name type="scientific">Striga asiatica</name>
    <name type="common">Asiatic witchweed</name>
    <name type="synonym">Buchnera asiatica</name>
    <dbReference type="NCBI Taxonomy" id="4170"/>
    <lineage>
        <taxon>Eukaryota</taxon>
        <taxon>Viridiplantae</taxon>
        <taxon>Streptophyta</taxon>
        <taxon>Embryophyta</taxon>
        <taxon>Tracheophyta</taxon>
        <taxon>Spermatophyta</taxon>
        <taxon>Magnoliopsida</taxon>
        <taxon>eudicotyledons</taxon>
        <taxon>Gunneridae</taxon>
        <taxon>Pentapetalae</taxon>
        <taxon>asterids</taxon>
        <taxon>lamiids</taxon>
        <taxon>Lamiales</taxon>
        <taxon>Orobanchaceae</taxon>
        <taxon>Buchnereae</taxon>
        <taxon>Striga</taxon>
    </lineage>
</organism>
<sequence>MVMIMAKKKLQRADKGAEIEGLKERRERKGGVEREREGTLGPIVKYCLASRNIQVKNSLESLKHLTSSARVDNALENELPGVMTGKRLDSSHELVPRLDELGLQVGVLGSLGLKLQGQTSDIPLSVVDQSPQSDVGSLKIFNLFFQLGDIIRVAIQSLMKDGV</sequence>
<accession>A0A5A7PAU9</accession>
<evidence type="ECO:0000256" key="1">
    <source>
        <dbReference type="SAM" id="MobiDB-lite"/>
    </source>
</evidence>
<evidence type="ECO:0000313" key="3">
    <source>
        <dbReference type="Proteomes" id="UP000325081"/>
    </source>
</evidence>
<feature type="region of interest" description="Disordered" evidence="1">
    <location>
        <begin position="15"/>
        <end position="35"/>
    </location>
</feature>
<dbReference type="AlphaFoldDB" id="A0A5A7PAU9"/>
<dbReference type="EMBL" id="BKCP01004224">
    <property type="protein sequence ID" value="GER29676.1"/>
    <property type="molecule type" value="Genomic_DNA"/>
</dbReference>
<dbReference type="Proteomes" id="UP000325081">
    <property type="component" value="Unassembled WGS sequence"/>
</dbReference>
<name>A0A5A7PAU9_STRAF</name>
<reference evidence="3" key="1">
    <citation type="journal article" date="2019" name="Curr. Biol.">
        <title>Genome Sequence of Striga asiatica Provides Insight into the Evolution of Plant Parasitism.</title>
        <authorList>
            <person name="Yoshida S."/>
            <person name="Kim S."/>
            <person name="Wafula E.K."/>
            <person name="Tanskanen J."/>
            <person name="Kim Y.M."/>
            <person name="Honaas L."/>
            <person name="Yang Z."/>
            <person name="Spallek T."/>
            <person name="Conn C.E."/>
            <person name="Ichihashi Y."/>
            <person name="Cheong K."/>
            <person name="Cui S."/>
            <person name="Der J.P."/>
            <person name="Gundlach H."/>
            <person name="Jiao Y."/>
            <person name="Hori C."/>
            <person name="Ishida J.K."/>
            <person name="Kasahara H."/>
            <person name="Kiba T."/>
            <person name="Kim M.S."/>
            <person name="Koo N."/>
            <person name="Laohavisit A."/>
            <person name="Lee Y.H."/>
            <person name="Lumba S."/>
            <person name="McCourt P."/>
            <person name="Mortimer J.C."/>
            <person name="Mutuku J.M."/>
            <person name="Nomura T."/>
            <person name="Sasaki-Sekimoto Y."/>
            <person name="Seto Y."/>
            <person name="Wang Y."/>
            <person name="Wakatake T."/>
            <person name="Sakakibara H."/>
            <person name="Demura T."/>
            <person name="Yamaguchi S."/>
            <person name="Yoneyama K."/>
            <person name="Manabe R.I."/>
            <person name="Nelson D.C."/>
            <person name="Schulman A.H."/>
            <person name="Timko M.P."/>
            <person name="dePamphilis C.W."/>
            <person name="Choi D."/>
            <person name="Shirasu K."/>
        </authorList>
    </citation>
    <scope>NUCLEOTIDE SEQUENCE [LARGE SCALE GENOMIC DNA]</scope>
    <source>
        <strain evidence="3">cv. UVA1</strain>
    </source>
</reference>
<gene>
    <name evidence="2" type="ORF">STAS_05562</name>
</gene>
<keyword evidence="3" id="KW-1185">Reference proteome</keyword>